<feature type="domain" description="Beta-lactamase-related" evidence="1">
    <location>
        <begin position="79"/>
        <end position="362"/>
    </location>
</feature>
<accession>V5WHW6</accession>
<dbReference type="AlphaFoldDB" id="V5WHW6"/>
<dbReference type="RefSeq" id="WP_024268310.1">
    <property type="nucleotide sequence ID" value="NC_023035.1"/>
</dbReference>
<evidence type="ECO:0000313" key="3">
    <source>
        <dbReference type="Proteomes" id="UP000018680"/>
    </source>
</evidence>
<dbReference type="InterPro" id="IPR001466">
    <property type="entry name" value="Beta-lactam-related"/>
</dbReference>
<dbReference type="InterPro" id="IPR012338">
    <property type="entry name" value="Beta-lactam/transpept-like"/>
</dbReference>
<evidence type="ECO:0000259" key="1">
    <source>
        <dbReference type="Pfam" id="PF00144"/>
    </source>
</evidence>
<reference evidence="2 3" key="1">
    <citation type="journal article" date="2015" name="Stand. Genomic Sci.">
        <title>Complete genome sequence and description of Salinispira pacifica gen. nov., sp. nov., a novel spirochaete isolated form a hypersaline microbial mat.</title>
        <authorList>
            <person name="Ben Hania W."/>
            <person name="Joseph M."/>
            <person name="Schumann P."/>
            <person name="Bunk B."/>
            <person name="Fiebig A."/>
            <person name="Sproer C."/>
            <person name="Klenk H.P."/>
            <person name="Fardeau M.L."/>
            <person name="Spring S."/>
        </authorList>
    </citation>
    <scope>NUCLEOTIDE SEQUENCE [LARGE SCALE GENOMIC DNA]</scope>
    <source>
        <strain evidence="2 3">L21-RPul-D2</strain>
    </source>
</reference>
<dbReference type="HOGENOM" id="CLU_020027_2_2_12"/>
<dbReference type="PATRIC" id="fig|1307761.3.peg.2015"/>
<gene>
    <name evidence="2" type="ORF">L21SP2_2022</name>
</gene>
<evidence type="ECO:0000313" key="2">
    <source>
        <dbReference type="EMBL" id="AHC15393.1"/>
    </source>
</evidence>
<proteinExistence type="predicted"/>
<protein>
    <submittedName>
        <fullName evidence="2">Putative beta-lactamase class C</fullName>
    </submittedName>
</protein>
<dbReference type="eggNOG" id="COG1680">
    <property type="taxonomic scope" value="Bacteria"/>
</dbReference>
<sequence>MPLISILFLLFLAVLILIILAKAPVSAAKAGTQIHKLVEKLIKRKQPPSALLYINRRDANFSLSYSRNDSGIETSGVDEVKQQPFHIASVGKLFTSTVIFSLIEQKKCSLDTKIFTILPAPWLKDLFVCNNTDFSEMVTIEHLLSHTSGVADYFSDPQHDEDSLQATLLKNPDNAYTPLDLLDISRLNQSAHFRPGQGFHYSDTGYILLGLIIEKLAGKEFHVILDEWIFTPLGMEHSYLATRGPHPDNTQLPAPILVGGLDLRNTPALSADWSGGGIISTAGDLELFVRALFSGSLISKASLNQMMQEKNTFVRGIKYGTGMMKIKFGDFFPLLRFMNHMYGHMGILGTQLFFDHRDDTVYISNFSSDKFAEHSVRLLIPAVSLISRIRKDKRE</sequence>
<dbReference type="Gene3D" id="3.40.710.10">
    <property type="entry name" value="DD-peptidase/beta-lactamase superfamily"/>
    <property type="match status" value="1"/>
</dbReference>
<dbReference type="Pfam" id="PF00144">
    <property type="entry name" value="Beta-lactamase"/>
    <property type="match status" value="1"/>
</dbReference>
<dbReference type="PANTHER" id="PTHR46825">
    <property type="entry name" value="D-ALANYL-D-ALANINE-CARBOXYPEPTIDASE/ENDOPEPTIDASE AMPH"/>
    <property type="match status" value="1"/>
</dbReference>
<dbReference type="EMBL" id="CP006939">
    <property type="protein sequence ID" value="AHC15393.1"/>
    <property type="molecule type" value="Genomic_DNA"/>
</dbReference>
<dbReference type="SUPFAM" id="SSF56601">
    <property type="entry name" value="beta-lactamase/transpeptidase-like"/>
    <property type="match status" value="1"/>
</dbReference>
<dbReference type="OrthoDB" id="9803467at2"/>
<dbReference type="InterPro" id="IPR050491">
    <property type="entry name" value="AmpC-like"/>
</dbReference>
<dbReference type="Proteomes" id="UP000018680">
    <property type="component" value="Chromosome"/>
</dbReference>
<organism evidence="2 3">
    <name type="scientific">Salinispira pacifica</name>
    <dbReference type="NCBI Taxonomy" id="1307761"/>
    <lineage>
        <taxon>Bacteria</taxon>
        <taxon>Pseudomonadati</taxon>
        <taxon>Spirochaetota</taxon>
        <taxon>Spirochaetia</taxon>
        <taxon>Spirochaetales</taxon>
        <taxon>Spirochaetaceae</taxon>
        <taxon>Salinispira</taxon>
    </lineage>
</organism>
<dbReference type="STRING" id="1307761.L21SP2_2022"/>
<dbReference type="KEGG" id="slr:L21SP2_2022"/>
<keyword evidence="3" id="KW-1185">Reference proteome</keyword>
<dbReference type="PANTHER" id="PTHR46825:SF7">
    <property type="entry name" value="D-ALANYL-D-ALANINE CARBOXYPEPTIDASE"/>
    <property type="match status" value="1"/>
</dbReference>
<name>V5WHW6_9SPIO</name>